<proteinExistence type="predicted"/>
<dbReference type="Pfam" id="PF16925">
    <property type="entry name" value="TetR_C_13"/>
    <property type="match status" value="1"/>
</dbReference>
<evidence type="ECO:0000256" key="4">
    <source>
        <dbReference type="PROSITE-ProRule" id="PRU00335"/>
    </source>
</evidence>
<dbReference type="Gene3D" id="1.10.357.10">
    <property type="entry name" value="Tetracycline Repressor, domain 2"/>
    <property type="match status" value="1"/>
</dbReference>
<dbReference type="PANTHER" id="PTHR47506">
    <property type="entry name" value="TRANSCRIPTIONAL REGULATORY PROTEIN"/>
    <property type="match status" value="1"/>
</dbReference>
<gene>
    <name evidence="6" type="ORF">FX983_02847</name>
</gene>
<dbReference type="Pfam" id="PF00440">
    <property type="entry name" value="TetR_N"/>
    <property type="match status" value="1"/>
</dbReference>
<name>A0A6L5C3S5_9PSED</name>
<evidence type="ECO:0000313" key="6">
    <source>
        <dbReference type="EMBL" id="KAF2394865.1"/>
    </source>
</evidence>
<sequence length="257" mass="28170">MISDNSPLNALLTSSRRQSACLRLSDHLKSSPLQFFRVATGTAPQNRRFTYRQPMKTTKDSPSLGRPREFDIDQILDKAAKLFGQRGFHGTSIVNICDATNLTCGSLYNAFKDKREVFLRALKHQSVKHRRQLKHAIASGQSGWEMLHQALLFYAAISSGEDGRDGCLITNAIVEVGGVDAEIAEVALASMREREVLLQRLIEAGINDGSVETTVDSAATAKFMLCLLQGVRVIGKTSSGLDDMQTTVSLAMKVVAR</sequence>
<keyword evidence="3" id="KW-0804">Transcription</keyword>
<reference evidence="6 7" key="1">
    <citation type="submission" date="2019-12" db="EMBL/GenBank/DDBJ databases">
        <title>Endophytic bacteria associated with Panax ginseng seedlings.</title>
        <authorList>
            <person name="Park J.M."/>
            <person name="Shin R."/>
            <person name="Jo S.H."/>
        </authorList>
    </citation>
    <scope>NUCLEOTIDE SEQUENCE [LARGE SCALE GENOMIC DNA]</scope>
    <source>
        <strain evidence="6 7">PgKB32</strain>
    </source>
</reference>
<evidence type="ECO:0000256" key="3">
    <source>
        <dbReference type="ARBA" id="ARBA00023163"/>
    </source>
</evidence>
<comment type="caution">
    <text evidence="6">The sequence shown here is derived from an EMBL/GenBank/DDBJ whole genome shotgun (WGS) entry which is preliminary data.</text>
</comment>
<dbReference type="PANTHER" id="PTHR47506:SF10">
    <property type="entry name" value="TRANSCRIPTIONAL REGULATORY PROTEIN"/>
    <property type="match status" value="1"/>
</dbReference>
<feature type="domain" description="HTH tetR-type" evidence="5">
    <location>
        <begin position="69"/>
        <end position="129"/>
    </location>
</feature>
<dbReference type="SUPFAM" id="SSF46689">
    <property type="entry name" value="Homeodomain-like"/>
    <property type="match status" value="1"/>
</dbReference>
<evidence type="ECO:0000259" key="5">
    <source>
        <dbReference type="PROSITE" id="PS50977"/>
    </source>
</evidence>
<accession>A0A6L5C3S5</accession>
<dbReference type="InterPro" id="IPR023772">
    <property type="entry name" value="DNA-bd_HTH_TetR-type_CS"/>
</dbReference>
<dbReference type="GO" id="GO:0003677">
    <property type="term" value="F:DNA binding"/>
    <property type="evidence" value="ECO:0007669"/>
    <property type="project" value="UniProtKB-UniRule"/>
</dbReference>
<dbReference type="InterPro" id="IPR009057">
    <property type="entry name" value="Homeodomain-like_sf"/>
</dbReference>
<dbReference type="PROSITE" id="PS50977">
    <property type="entry name" value="HTH_TETR_2"/>
    <property type="match status" value="1"/>
</dbReference>
<evidence type="ECO:0000256" key="2">
    <source>
        <dbReference type="ARBA" id="ARBA00023125"/>
    </source>
</evidence>
<feature type="DNA-binding region" description="H-T-H motif" evidence="4">
    <location>
        <begin position="92"/>
        <end position="111"/>
    </location>
</feature>
<evidence type="ECO:0000313" key="7">
    <source>
        <dbReference type="Proteomes" id="UP000475265"/>
    </source>
</evidence>
<organism evidence="6 7">
    <name type="scientific">Pseudomonas frederiksbergensis</name>
    <dbReference type="NCBI Taxonomy" id="104087"/>
    <lineage>
        <taxon>Bacteria</taxon>
        <taxon>Pseudomonadati</taxon>
        <taxon>Pseudomonadota</taxon>
        <taxon>Gammaproteobacteria</taxon>
        <taxon>Pseudomonadales</taxon>
        <taxon>Pseudomonadaceae</taxon>
        <taxon>Pseudomonas</taxon>
    </lineage>
</organism>
<dbReference type="EMBL" id="JAAAXX010000001">
    <property type="protein sequence ID" value="KAF2394865.1"/>
    <property type="molecule type" value="Genomic_DNA"/>
</dbReference>
<dbReference type="Proteomes" id="UP000475265">
    <property type="component" value="Unassembled WGS sequence"/>
</dbReference>
<keyword evidence="2 4" id="KW-0238">DNA-binding</keyword>
<evidence type="ECO:0000256" key="1">
    <source>
        <dbReference type="ARBA" id="ARBA00023015"/>
    </source>
</evidence>
<dbReference type="Gene3D" id="1.10.10.60">
    <property type="entry name" value="Homeodomain-like"/>
    <property type="match status" value="1"/>
</dbReference>
<keyword evidence="1" id="KW-0805">Transcription regulation</keyword>
<dbReference type="InterPro" id="IPR036271">
    <property type="entry name" value="Tet_transcr_reg_TetR-rel_C_sf"/>
</dbReference>
<dbReference type="AlphaFoldDB" id="A0A6L5C3S5"/>
<dbReference type="SUPFAM" id="SSF48498">
    <property type="entry name" value="Tetracyclin repressor-like, C-terminal domain"/>
    <property type="match status" value="1"/>
</dbReference>
<protein>
    <submittedName>
        <fullName evidence="6">HTH-type transcriptional repressor ComR</fullName>
    </submittedName>
</protein>
<dbReference type="InterPro" id="IPR001647">
    <property type="entry name" value="HTH_TetR"/>
</dbReference>
<dbReference type="PRINTS" id="PR00455">
    <property type="entry name" value="HTHTETR"/>
</dbReference>
<dbReference type="InterPro" id="IPR011075">
    <property type="entry name" value="TetR_C"/>
</dbReference>
<dbReference type="PROSITE" id="PS01081">
    <property type="entry name" value="HTH_TETR_1"/>
    <property type="match status" value="1"/>
</dbReference>